<dbReference type="RefSeq" id="WP_212141657.1">
    <property type="nucleotide sequence ID" value="NZ_JAGSSW010000002.1"/>
</dbReference>
<accession>A0ABS5HGZ4</accession>
<keyword evidence="1" id="KW-1133">Transmembrane helix</keyword>
<organism evidence="2 3">
    <name type="scientific">Campylobacter anatolicus</name>
    <dbReference type="NCBI Taxonomy" id="2829105"/>
    <lineage>
        <taxon>Bacteria</taxon>
        <taxon>Pseudomonadati</taxon>
        <taxon>Campylobacterota</taxon>
        <taxon>Epsilonproteobacteria</taxon>
        <taxon>Campylobacterales</taxon>
        <taxon>Campylobacteraceae</taxon>
        <taxon>Campylobacter</taxon>
    </lineage>
</organism>
<feature type="transmembrane region" description="Helical" evidence="1">
    <location>
        <begin position="62"/>
        <end position="83"/>
    </location>
</feature>
<dbReference type="Proteomes" id="UP000682951">
    <property type="component" value="Unassembled WGS sequence"/>
</dbReference>
<evidence type="ECO:0000313" key="3">
    <source>
        <dbReference type="Proteomes" id="UP000682951"/>
    </source>
</evidence>
<reference evidence="2 3" key="1">
    <citation type="submission" date="2021-04" db="EMBL/GenBank/DDBJ databases">
        <title>Molecular and phenotypic characterization and identification of bacterial isolates recovered from the Anatolian ground squirrels (Spermophilus xanthoprymnus) and which have the potential to form a new species in the Campylobacter genus.</title>
        <authorList>
            <person name="Aydin F."/>
            <person name="Abay S."/>
            <person name="Kayman T."/>
            <person name="Karakaya E."/>
            <person name="Mustak H.K."/>
            <person name="Mustak I.B."/>
            <person name="Bilgin N."/>
            <person name="Duzler A."/>
            <person name="Sahin O."/>
            <person name="Guran O."/>
            <person name="Saticioglu I.B."/>
        </authorList>
    </citation>
    <scope>NUCLEOTIDE SEQUENCE [LARGE SCALE GENOMIC DNA]</scope>
    <source>
        <strain evidence="3">faydin-G24</strain>
    </source>
</reference>
<keyword evidence="1" id="KW-0812">Transmembrane</keyword>
<comment type="caution">
    <text evidence="2">The sequence shown here is derived from an EMBL/GenBank/DDBJ whole genome shotgun (WGS) entry which is preliminary data.</text>
</comment>
<keyword evidence="1" id="KW-0472">Membrane</keyword>
<sequence length="124" mass="14624">MCCFGTRIFLLMFITILSFVLHKFYPILPVVGYYFIFANLLAFTMFSLFFKELLPTFVKSKTIHYFSLIGGFLGGLLSMAIFKKFSRDIFTYTELFLLVFWLVILMALVVKFNEIVEFLGYFYD</sequence>
<gene>
    <name evidence="2" type="ORF">KDD93_02900</name>
</gene>
<protein>
    <submittedName>
        <fullName evidence="2">L-arabinose ABC transporter</fullName>
    </submittedName>
</protein>
<feature type="transmembrane region" description="Helical" evidence="1">
    <location>
        <begin position="7"/>
        <end position="25"/>
    </location>
</feature>
<keyword evidence="3" id="KW-1185">Reference proteome</keyword>
<feature type="transmembrane region" description="Helical" evidence="1">
    <location>
        <begin position="89"/>
        <end position="110"/>
    </location>
</feature>
<dbReference type="EMBL" id="JAGSSW010000002">
    <property type="protein sequence ID" value="MBR8463518.1"/>
    <property type="molecule type" value="Genomic_DNA"/>
</dbReference>
<proteinExistence type="predicted"/>
<name>A0ABS5HGZ4_9BACT</name>
<evidence type="ECO:0000256" key="1">
    <source>
        <dbReference type="SAM" id="Phobius"/>
    </source>
</evidence>
<feature type="transmembrane region" description="Helical" evidence="1">
    <location>
        <begin position="31"/>
        <end position="50"/>
    </location>
</feature>
<evidence type="ECO:0000313" key="2">
    <source>
        <dbReference type="EMBL" id="MBR8463518.1"/>
    </source>
</evidence>